<dbReference type="HOGENOM" id="CLU_010089_1_0_1"/>
<keyword evidence="4 10" id="KW-0391">Immunity</keyword>
<sequence>MALLMNPLSNLETYDISEDLGFILEDPLEELPDPYQPWIRLAKNLPSLIDDQQLRDEVKKLPELSICHLQGHKELRLAHLALGCITMGYVWEGGDKDVTQVLPRIIAVPFCEISKKLGLPPIMVYADCVLANWKKKDPSGPMTYDNMETLFAFPGGDCSKGFFLVSLLVERAAASAVKVIPDIFDAIINKNCNVLKEGLRTVSSSLREAEQTFHLVHEYVDPIDFFKILRIYLSGWKGNSLLPEGLKYEGVWNNPRKFSGGSAAQSSIIQCFDALLGIQHGSVHENSSAQFLQEMRDYMPPSHKAFLEAVASGPSVREFILSSKDADLKKIYDECVRALVDLRNYHLKVVAKYIIIPSSQLKNNANRKEVKEDEEKGTGGTDLMSFLKSVRDTTKKACL</sequence>
<evidence type="ECO:0000256" key="9">
    <source>
        <dbReference type="PIRSR" id="PIRSR600898-1"/>
    </source>
</evidence>
<evidence type="ECO:0000256" key="5">
    <source>
        <dbReference type="ARBA" id="ARBA00022964"/>
    </source>
</evidence>
<evidence type="ECO:0000256" key="6">
    <source>
        <dbReference type="ARBA" id="ARBA00023002"/>
    </source>
</evidence>
<dbReference type="GO" id="GO:0004833">
    <property type="term" value="F:L-tryptophan 2,3-dioxygenase activity"/>
    <property type="evidence" value="ECO:0000318"/>
    <property type="project" value="GO_Central"/>
</dbReference>
<keyword evidence="3 9" id="KW-0479">Metal-binding</keyword>
<dbReference type="Gene3D" id="1.20.58.480">
    <property type="match status" value="1"/>
</dbReference>
<dbReference type="Proteomes" id="UP000002280">
    <property type="component" value="Chromosome 1"/>
</dbReference>
<dbReference type="InterPro" id="IPR037217">
    <property type="entry name" value="Trp/Indoleamine_2_3_dOase-like"/>
</dbReference>
<reference evidence="11 12" key="1">
    <citation type="journal article" date="2007" name="Nature">
        <title>Genome of the marsupial Monodelphis domestica reveals innovation in non-coding sequences.</title>
        <authorList>
            <person name="Mikkelsen T.S."/>
            <person name="Wakefield M.J."/>
            <person name="Aken B."/>
            <person name="Amemiya C.T."/>
            <person name="Chang J.L."/>
            <person name="Duke S."/>
            <person name="Garber M."/>
            <person name="Gentles A.J."/>
            <person name="Goodstadt L."/>
            <person name="Heger A."/>
            <person name="Jurka J."/>
            <person name="Kamal M."/>
            <person name="Mauceli E."/>
            <person name="Searle S.M."/>
            <person name="Sharpe T."/>
            <person name="Baker M.L."/>
            <person name="Batzer M.A."/>
            <person name="Benos P.V."/>
            <person name="Belov K."/>
            <person name="Clamp M."/>
            <person name="Cook A."/>
            <person name="Cuff J."/>
            <person name="Das R."/>
            <person name="Davidow L."/>
            <person name="Deakin J.E."/>
            <person name="Fazzari M.J."/>
            <person name="Glass J.L."/>
            <person name="Grabherr M."/>
            <person name="Greally J.M."/>
            <person name="Gu W."/>
            <person name="Hore T.A."/>
            <person name="Huttley G.A."/>
            <person name="Kleber M."/>
            <person name="Jirtle R.L."/>
            <person name="Koina E."/>
            <person name="Lee J.T."/>
            <person name="Mahony S."/>
            <person name="Marra M.A."/>
            <person name="Miller R.D."/>
            <person name="Nicholls R.D."/>
            <person name="Oda M."/>
            <person name="Papenfuss A.T."/>
            <person name="Parra Z.E."/>
            <person name="Pollock D.D."/>
            <person name="Ray D.A."/>
            <person name="Schein J.E."/>
            <person name="Speed T.P."/>
            <person name="Thompson K."/>
            <person name="VandeBerg J.L."/>
            <person name="Wade C.M."/>
            <person name="Walker J.A."/>
            <person name="Waters P.D."/>
            <person name="Webber C."/>
            <person name="Weidman J.R."/>
            <person name="Xie X."/>
            <person name="Zody M.C."/>
            <person name="Baldwin J."/>
            <person name="Abdouelleil A."/>
            <person name="Abdulkadir J."/>
            <person name="Abebe A."/>
            <person name="Abera B."/>
            <person name="Abreu J."/>
            <person name="Acer S.C."/>
            <person name="Aftuck L."/>
            <person name="Alexander A."/>
            <person name="An P."/>
            <person name="Anderson E."/>
            <person name="Anderson S."/>
            <person name="Arachi H."/>
            <person name="Azer M."/>
            <person name="Bachantsang P."/>
            <person name="Barry A."/>
            <person name="Bayul T."/>
            <person name="Berlin A."/>
            <person name="Bessette D."/>
            <person name="Bloom T."/>
            <person name="Bloom T."/>
            <person name="Boguslavskiy L."/>
            <person name="Bonnet C."/>
            <person name="Boukhgalter B."/>
            <person name="Bourzgui I."/>
            <person name="Brown A."/>
            <person name="Cahill P."/>
            <person name="Channer S."/>
            <person name="Cheshatsang Y."/>
            <person name="Chuda L."/>
            <person name="Citroen M."/>
            <person name="Collymore A."/>
            <person name="Cooke P."/>
            <person name="Costello M."/>
            <person name="D'Aco K."/>
            <person name="Daza R."/>
            <person name="De Haan G."/>
            <person name="DeGray S."/>
            <person name="DeMaso C."/>
            <person name="Dhargay N."/>
            <person name="Dooley K."/>
            <person name="Dooley E."/>
            <person name="Doricent M."/>
            <person name="Dorje P."/>
            <person name="Dorjee K."/>
            <person name="Dupes A."/>
            <person name="Elong R."/>
            <person name="Falk J."/>
            <person name="Farina A."/>
            <person name="Faro S."/>
            <person name="Ferguson D."/>
            <person name="Fisher S."/>
            <person name="Foley C.D."/>
            <person name="Franke A."/>
            <person name="Friedrich D."/>
            <person name="Gadbois L."/>
            <person name="Gearin G."/>
            <person name="Gearin C.R."/>
            <person name="Giannoukos G."/>
            <person name="Goode T."/>
            <person name="Graham J."/>
            <person name="Grandbois E."/>
            <person name="Grewal S."/>
            <person name="Gyaltsen K."/>
            <person name="Hafez N."/>
            <person name="Hagos B."/>
            <person name="Hall J."/>
            <person name="Henson C."/>
            <person name="Hollinger A."/>
            <person name="Honan T."/>
            <person name="Huard M.D."/>
            <person name="Hughes L."/>
            <person name="Hurhula B."/>
            <person name="Husby M.E."/>
            <person name="Kamat A."/>
            <person name="Kanga B."/>
            <person name="Kashin S."/>
            <person name="Khazanovich D."/>
            <person name="Kisner P."/>
            <person name="Lance K."/>
            <person name="Lara M."/>
            <person name="Lee W."/>
            <person name="Lennon N."/>
            <person name="Letendre F."/>
            <person name="LeVine R."/>
            <person name="Lipovsky A."/>
            <person name="Liu X."/>
            <person name="Liu J."/>
            <person name="Liu S."/>
            <person name="Lokyitsang T."/>
            <person name="Lokyitsang Y."/>
            <person name="Lubonja R."/>
            <person name="Lui A."/>
            <person name="MacDonald P."/>
            <person name="Magnisalis V."/>
            <person name="Maru K."/>
            <person name="Matthews C."/>
            <person name="McCusker W."/>
            <person name="McDonough S."/>
            <person name="Mehta T."/>
            <person name="Meldrim J."/>
            <person name="Meneus L."/>
            <person name="Mihai O."/>
            <person name="Mihalev A."/>
            <person name="Mihova T."/>
            <person name="Mittelman R."/>
            <person name="Mlenga V."/>
            <person name="Montmayeur A."/>
            <person name="Mulrain L."/>
            <person name="Navidi A."/>
            <person name="Naylor J."/>
            <person name="Negash T."/>
            <person name="Nguyen T."/>
            <person name="Nguyen N."/>
            <person name="Nicol R."/>
            <person name="Norbu C."/>
            <person name="Norbu N."/>
            <person name="Novod N."/>
            <person name="O'Neill B."/>
            <person name="Osman S."/>
            <person name="Markiewicz E."/>
            <person name="Oyono O.L."/>
            <person name="Patti C."/>
            <person name="Phunkhang P."/>
            <person name="Pierre F."/>
            <person name="Priest M."/>
            <person name="Raghuraman S."/>
            <person name="Rege F."/>
            <person name="Reyes R."/>
            <person name="Rise C."/>
            <person name="Rogov P."/>
            <person name="Ross K."/>
            <person name="Ryan E."/>
            <person name="Settipalli S."/>
            <person name="Shea T."/>
            <person name="Sherpa N."/>
            <person name="Shi L."/>
            <person name="Shih D."/>
            <person name="Sparrow T."/>
            <person name="Spaulding J."/>
            <person name="Stalker J."/>
            <person name="Stange-Thomann N."/>
            <person name="Stavropoulos S."/>
            <person name="Stone C."/>
            <person name="Strader C."/>
            <person name="Tesfaye S."/>
            <person name="Thomson T."/>
            <person name="Thoulutsang Y."/>
            <person name="Thoulutsang D."/>
            <person name="Topham K."/>
            <person name="Topping I."/>
            <person name="Tsamla T."/>
            <person name="Vassiliev H."/>
            <person name="Vo A."/>
            <person name="Wangchuk T."/>
            <person name="Wangdi T."/>
            <person name="Weiand M."/>
            <person name="Wilkinson J."/>
            <person name="Wilson A."/>
            <person name="Yadav S."/>
            <person name="Young G."/>
            <person name="Yu Q."/>
            <person name="Zembek L."/>
            <person name="Zhong D."/>
            <person name="Zimmer A."/>
            <person name="Zwirko Z."/>
            <person name="Jaffe D.B."/>
            <person name="Alvarez P."/>
            <person name="Brockman W."/>
            <person name="Butler J."/>
            <person name="Chin C."/>
            <person name="Gnerre S."/>
            <person name="MacCallum I."/>
            <person name="Graves J.A."/>
            <person name="Ponting C.P."/>
            <person name="Breen M."/>
            <person name="Samollow P.B."/>
            <person name="Lander E.S."/>
            <person name="Lindblad-Toh K."/>
        </authorList>
    </citation>
    <scope>NUCLEOTIDE SEQUENCE [LARGE SCALE GENOMIC DNA]</scope>
</reference>
<dbReference type="STRING" id="13616.ENSMODP00000013171"/>
<comment type="subunit">
    <text evidence="10">Monomer.</text>
</comment>
<keyword evidence="2 9" id="KW-0349">Heme</keyword>
<dbReference type="GeneTree" id="ENSGT00940000161410"/>
<evidence type="ECO:0000256" key="8">
    <source>
        <dbReference type="ARBA" id="ARBA00023079"/>
    </source>
</evidence>
<evidence type="ECO:0000313" key="11">
    <source>
        <dbReference type="Ensembl" id="ENSMODP00000013171.3"/>
    </source>
</evidence>
<dbReference type="GO" id="GO:0070234">
    <property type="term" value="P:positive regulation of T cell apoptotic process"/>
    <property type="evidence" value="ECO:0007669"/>
    <property type="project" value="Ensembl"/>
</dbReference>
<dbReference type="Pfam" id="PF01231">
    <property type="entry name" value="IDO"/>
    <property type="match status" value="1"/>
</dbReference>
<evidence type="ECO:0000256" key="2">
    <source>
        <dbReference type="ARBA" id="ARBA00022617"/>
    </source>
</evidence>
<evidence type="ECO:0000313" key="12">
    <source>
        <dbReference type="Proteomes" id="UP000002280"/>
    </source>
</evidence>
<dbReference type="GO" id="GO:0002376">
    <property type="term" value="P:immune system process"/>
    <property type="evidence" value="ECO:0007669"/>
    <property type="project" value="UniProtKB-KW"/>
</dbReference>
<dbReference type="InParanoid" id="F7DR85"/>
<keyword evidence="8 10" id="KW-0823">Tryptophan catabolism</keyword>
<keyword evidence="5 10" id="KW-0223">Dioxygenase</keyword>
<dbReference type="PANTHER" id="PTHR28657:SF2">
    <property type="entry name" value="INDOLEAMINE 2,3-DIOXYGENASE 1"/>
    <property type="match status" value="1"/>
</dbReference>
<dbReference type="GO" id="GO:0020037">
    <property type="term" value="F:heme binding"/>
    <property type="evidence" value="ECO:0007669"/>
    <property type="project" value="UniProtKB-UniRule"/>
</dbReference>
<feature type="binding site" description="proximal binding residue" evidence="9">
    <location>
        <position position="346"/>
    </location>
    <ligand>
        <name>heme b</name>
        <dbReference type="ChEBI" id="CHEBI:60344"/>
    </ligand>
    <ligandPart>
        <name>Fe</name>
        <dbReference type="ChEBI" id="CHEBI:18248"/>
    </ligandPart>
</feature>
<keyword evidence="10" id="KW-0963">Cytoplasm</keyword>
<dbReference type="Bgee" id="ENSMODG00000010517">
    <property type="expression patterns" value="Expressed in lung and 12 other cell types or tissues"/>
</dbReference>
<reference evidence="11" key="2">
    <citation type="submission" date="2025-08" db="UniProtKB">
        <authorList>
            <consortium name="Ensembl"/>
        </authorList>
    </citation>
    <scope>IDENTIFICATION</scope>
</reference>
<dbReference type="GO" id="GO:0046872">
    <property type="term" value="F:metal ion binding"/>
    <property type="evidence" value="ECO:0007669"/>
    <property type="project" value="UniProtKB-UniRule"/>
</dbReference>
<dbReference type="PROSITE" id="PS00876">
    <property type="entry name" value="IDO_1"/>
    <property type="match status" value="1"/>
</dbReference>
<dbReference type="GO" id="GO:0005737">
    <property type="term" value="C:cytoplasm"/>
    <property type="evidence" value="ECO:0000318"/>
    <property type="project" value="GO_Central"/>
</dbReference>
<comment type="similarity">
    <text evidence="1 10">Belongs to the indoleamine 2,3-dioxygenase family.</text>
</comment>
<keyword evidence="7 9" id="KW-0408">Iron</keyword>
<evidence type="ECO:0000256" key="7">
    <source>
        <dbReference type="ARBA" id="ARBA00023004"/>
    </source>
</evidence>
<organism evidence="11 12">
    <name type="scientific">Monodelphis domestica</name>
    <name type="common">Gray short-tailed opossum</name>
    <dbReference type="NCBI Taxonomy" id="13616"/>
    <lineage>
        <taxon>Eukaryota</taxon>
        <taxon>Metazoa</taxon>
        <taxon>Chordata</taxon>
        <taxon>Craniata</taxon>
        <taxon>Vertebrata</taxon>
        <taxon>Euteleostomi</taxon>
        <taxon>Mammalia</taxon>
        <taxon>Metatheria</taxon>
        <taxon>Didelphimorphia</taxon>
        <taxon>Didelphidae</taxon>
        <taxon>Monodelphis</taxon>
    </lineage>
</organism>
<dbReference type="SUPFAM" id="SSF140959">
    <property type="entry name" value="Indolic compounds 2,3-dioxygenase-like"/>
    <property type="match status" value="1"/>
</dbReference>
<proteinExistence type="inferred from homology"/>
<dbReference type="GO" id="GO:0034354">
    <property type="term" value="P:'de novo' NAD+ biosynthetic process from L-tryptophan"/>
    <property type="evidence" value="ECO:0000318"/>
    <property type="project" value="GO_Central"/>
</dbReference>
<keyword evidence="6 10" id="KW-0560">Oxidoreductase</keyword>
<dbReference type="Ensembl" id="ENSMODT00000013413.3">
    <property type="protein sequence ID" value="ENSMODP00000013171.3"/>
    <property type="gene ID" value="ENSMODG00000010517.3"/>
</dbReference>
<gene>
    <name evidence="11" type="primary">IDO1</name>
</gene>
<dbReference type="PANTHER" id="PTHR28657">
    <property type="entry name" value="INDOLEAMINE 2,3-DIOXYGENASE"/>
    <property type="match status" value="1"/>
</dbReference>
<evidence type="ECO:0000256" key="3">
    <source>
        <dbReference type="ARBA" id="ARBA00022723"/>
    </source>
</evidence>
<dbReference type="PROSITE" id="PS00877">
    <property type="entry name" value="IDO_2"/>
    <property type="match status" value="1"/>
</dbReference>
<dbReference type="InterPro" id="IPR000898">
    <property type="entry name" value="Indolamine_dOase"/>
</dbReference>
<comment type="subcellular location">
    <subcellularLocation>
        <location evidence="10">Cytoplasm</location>
        <location evidence="10">Cytosol</location>
    </subcellularLocation>
</comment>
<dbReference type="GO" id="GO:0033754">
    <property type="term" value="F:indoleamine 2,3-dioxygenase activity"/>
    <property type="evidence" value="ECO:0000318"/>
    <property type="project" value="GO_Central"/>
</dbReference>
<dbReference type="GO" id="GO:0005829">
    <property type="term" value="C:cytosol"/>
    <property type="evidence" value="ECO:0007669"/>
    <property type="project" value="UniProtKB-SubCell"/>
</dbReference>
<evidence type="ECO:0000256" key="10">
    <source>
        <dbReference type="RuleBase" id="RU369119"/>
    </source>
</evidence>
<dbReference type="AlphaFoldDB" id="F7DR85"/>
<dbReference type="FunFam" id="1.20.58.480:FF:000003">
    <property type="entry name" value="Indoleamine 2,3-dioxygenase 1"/>
    <property type="match status" value="1"/>
</dbReference>
<dbReference type="FunCoup" id="F7DR85">
    <property type="interactions" value="174"/>
</dbReference>
<protein>
    <recommendedName>
        <fullName evidence="10">Indoleamine 2,3-dioxygenase 1</fullName>
        <shortName evidence="10">IDO-1</shortName>
        <ecNumber evidence="10">1.13.11.52</ecNumber>
    </recommendedName>
</protein>
<keyword evidence="12" id="KW-1185">Reference proteome</keyword>
<dbReference type="OMA" id="WHQYSGG"/>
<comment type="catalytic activity">
    <reaction evidence="10">
        <text>D-tryptophan + O2 = N-formyl-D-kynurenine</text>
        <dbReference type="Rhea" id="RHEA:14189"/>
        <dbReference type="ChEBI" id="CHEBI:15379"/>
        <dbReference type="ChEBI" id="CHEBI:57719"/>
        <dbReference type="ChEBI" id="CHEBI:60051"/>
        <dbReference type="EC" id="1.13.11.52"/>
    </reaction>
</comment>
<evidence type="ECO:0000256" key="4">
    <source>
        <dbReference type="ARBA" id="ARBA00022859"/>
    </source>
</evidence>
<dbReference type="eggNOG" id="ENOG502RZ6X">
    <property type="taxonomic scope" value="Eukaryota"/>
</dbReference>
<dbReference type="EC" id="1.13.11.52" evidence="10"/>
<name>F7DR85_MONDO</name>
<accession>F7DR85</accession>
<evidence type="ECO:0000256" key="1">
    <source>
        <dbReference type="ARBA" id="ARBA00007119"/>
    </source>
</evidence>
<comment type="catalytic activity">
    <reaction evidence="10">
        <text>L-tryptophan + O2 = N-formyl-L-kynurenine</text>
        <dbReference type="Rhea" id="RHEA:24536"/>
        <dbReference type="ChEBI" id="CHEBI:15379"/>
        <dbReference type="ChEBI" id="CHEBI:57912"/>
        <dbReference type="ChEBI" id="CHEBI:58629"/>
    </reaction>
</comment>
<dbReference type="GO" id="GO:0019441">
    <property type="term" value="P:L-tryptophan catabolic process to kynurenine"/>
    <property type="evidence" value="ECO:0000318"/>
    <property type="project" value="GO_Central"/>
</dbReference>
<reference evidence="11" key="3">
    <citation type="submission" date="2025-09" db="UniProtKB">
        <authorList>
            <consortium name="Ensembl"/>
        </authorList>
    </citation>
    <scope>IDENTIFICATION</scope>
</reference>
<comment type="function">
    <text evidence="10">Catalyzes the first and rate limiting step of the catabolism of tryptophan along the kynurenine pathway. Involved in immune regulation.</text>
</comment>